<dbReference type="Pfam" id="PF01968">
    <property type="entry name" value="Hydantoinase_A"/>
    <property type="match status" value="1"/>
</dbReference>
<dbReference type="Pfam" id="PF05378">
    <property type="entry name" value="Hydant_A_N"/>
    <property type="match status" value="1"/>
</dbReference>
<evidence type="ECO:0000259" key="2">
    <source>
        <dbReference type="Pfam" id="PF01968"/>
    </source>
</evidence>
<feature type="domain" description="Hydantoinase A/oxoprolinase" evidence="2">
    <location>
        <begin position="240"/>
        <end position="526"/>
    </location>
</feature>
<protein>
    <recommendedName>
        <fullName evidence="8">5-oxoprolinase</fullName>
    </recommendedName>
</protein>
<dbReference type="Pfam" id="PF02538">
    <property type="entry name" value="Hydantoinase_B"/>
    <property type="match status" value="1"/>
</dbReference>
<evidence type="ECO:0000259" key="5">
    <source>
        <dbReference type="Pfam" id="PF19278"/>
    </source>
</evidence>
<reference evidence="6" key="1">
    <citation type="submission" date="2016-08" db="EMBL/GenBank/DDBJ databases">
        <authorList>
            <person name="Yan J."/>
        </authorList>
    </citation>
    <scope>NUCLEOTIDE SEQUENCE</scope>
    <source>
        <strain evidence="6">CSS-01s</strain>
    </source>
</reference>
<evidence type="ECO:0000313" key="6">
    <source>
        <dbReference type="EMBL" id="KAF9629032.1"/>
    </source>
</evidence>
<name>A0A8H7MA11_9PEZI</name>
<dbReference type="EMBL" id="MDYX01000024">
    <property type="protein sequence ID" value="KAF9629032.1"/>
    <property type="molecule type" value="Genomic_DNA"/>
</dbReference>
<organism evidence="6 7">
    <name type="scientific">Lasiodiplodia theobromae</name>
    <dbReference type="NCBI Taxonomy" id="45133"/>
    <lineage>
        <taxon>Eukaryota</taxon>
        <taxon>Fungi</taxon>
        <taxon>Dikarya</taxon>
        <taxon>Ascomycota</taxon>
        <taxon>Pezizomycotina</taxon>
        <taxon>Dothideomycetes</taxon>
        <taxon>Dothideomycetes incertae sedis</taxon>
        <taxon>Botryosphaeriales</taxon>
        <taxon>Botryosphaeriaceae</taxon>
        <taxon>Lasiodiplodia</taxon>
    </lineage>
</organism>
<dbReference type="Proteomes" id="UP000627934">
    <property type="component" value="Unassembled WGS sequence"/>
</dbReference>
<dbReference type="GO" id="GO:0006749">
    <property type="term" value="P:glutathione metabolic process"/>
    <property type="evidence" value="ECO:0007669"/>
    <property type="project" value="TreeGrafter"/>
</dbReference>
<comment type="similarity">
    <text evidence="1">Belongs to the oxoprolinase family.</text>
</comment>
<dbReference type="GO" id="GO:0017168">
    <property type="term" value="F:5-oxoprolinase (ATP-hydrolyzing) activity"/>
    <property type="evidence" value="ECO:0007669"/>
    <property type="project" value="TreeGrafter"/>
</dbReference>
<dbReference type="AlphaFoldDB" id="A0A8H7MA11"/>
<dbReference type="InterPro" id="IPR002821">
    <property type="entry name" value="Hydantoinase_A"/>
</dbReference>
<evidence type="ECO:0008006" key="8">
    <source>
        <dbReference type="Google" id="ProtNLM"/>
    </source>
</evidence>
<dbReference type="InterPro" id="IPR008040">
    <property type="entry name" value="Hydant_A_N"/>
</dbReference>
<comment type="caution">
    <text evidence="6">The sequence shown here is derived from an EMBL/GenBank/DDBJ whole genome shotgun (WGS) entry which is preliminary data.</text>
</comment>
<evidence type="ECO:0000259" key="3">
    <source>
        <dbReference type="Pfam" id="PF02538"/>
    </source>
</evidence>
<evidence type="ECO:0000256" key="1">
    <source>
        <dbReference type="ARBA" id="ARBA00010403"/>
    </source>
</evidence>
<feature type="domain" description="Hydantoinase B/oxoprolinase" evidence="3">
    <location>
        <begin position="730"/>
        <end position="1258"/>
    </location>
</feature>
<dbReference type="InterPro" id="IPR003692">
    <property type="entry name" value="Hydantoinase_B"/>
</dbReference>
<dbReference type="InterPro" id="IPR049517">
    <property type="entry name" value="ACX-like_C"/>
</dbReference>
<reference evidence="6" key="2">
    <citation type="journal article" date="2018" name="DNA Res.">
        <title>Comparative genome and transcriptome analyses reveal adaptations to opportunistic infections in woody plant degrading pathogens of Botryosphaeriaceae.</title>
        <authorList>
            <person name="Yan J.Y."/>
            <person name="Zhao W.S."/>
            <person name="Chen Z."/>
            <person name="Xing Q.K."/>
            <person name="Zhang W."/>
            <person name="Chethana K.W.T."/>
            <person name="Xue M.F."/>
            <person name="Xu J.P."/>
            <person name="Phillips A.J.L."/>
            <person name="Wang Y."/>
            <person name="Liu J.H."/>
            <person name="Liu M."/>
            <person name="Zhou Y."/>
            <person name="Jayawardena R.S."/>
            <person name="Manawasinghe I.S."/>
            <person name="Huang J.B."/>
            <person name="Qiao G.H."/>
            <person name="Fu C.Y."/>
            <person name="Guo F.F."/>
            <person name="Dissanayake A.J."/>
            <person name="Peng Y.L."/>
            <person name="Hyde K.D."/>
            <person name="Li X.H."/>
        </authorList>
    </citation>
    <scope>NUCLEOTIDE SEQUENCE</scope>
    <source>
        <strain evidence="6">CSS-01s</strain>
    </source>
</reference>
<evidence type="ECO:0000259" key="4">
    <source>
        <dbReference type="Pfam" id="PF05378"/>
    </source>
</evidence>
<accession>A0A8H7MA11</accession>
<evidence type="ECO:0000313" key="7">
    <source>
        <dbReference type="Proteomes" id="UP000627934"/>
    </source>
</evidence>
<feature type="domain" description="Hydantoinase/oxoprolinase N-terminal" evidence="4">
    <location>
        <begin position="7"/>
        <end position="220"/>
    </location>
</feature>
<dbReference type="Pfam" id="PF19278">
    <property type="entry name" value="Hydant_A_C"/>
    <property type="match status" value="1"/>
</dbReference>
<dbReference type="PANTHER" id="PTHR11365">
    <property type="entry name" value="5-OXOPROLINASE RELATED"/>
    <property type="match status" value="1"/>
</dbReference>
<sequence>MKPDINIAIDRGGTFCDVIASSDGRDSLIFKLLSVDPQNYRDAPTEAVRRVLETFEGRSIPRGELLDGSRIASCRIGTTVATNALLEQKGERFALATTKGFRDICVIGDQTRPKLFALNVKKAEALHHDVVEIDERVTVEDYDLNPLPMDKDVELVDPDLVRTESGEIVRILKRIDEELVRTQLRALREKGYTSLAISLMHSYLFPHHEKIVAALAREEGFRYVTTSFETYPTIKYLHRSTSVCSEAYLYPIVRSYVQGFQAGFKVPPLRVDFMCSDGGLKQAEKYKGNEALLSGPAGGVVGAAHTCFDFTEGTPVIGFDMGGTSTDVSRYDGKYDHVSEASIAGRVIRAPMLNIATVAAGGGSILHARNGLLASAGADPGPACYRKGGPLTVTDANLFLGRLVPSSFPAIFGKGADQPLDADIVKEKFQDLTVSLNKQSSKQYTAEEVALGFLRVANTTMSRPIRNITEARGFAPDRHNLCSFGGAGGQHACAIAENLGIKRVLIHKHSSLLSAYGIAHAQLQYEIVEPFVGSFKESLHIPIDAKFEALKVKVREELLSQGALESSITFEKSLSMRYFGTDTNISIPEPDDANYVKAFEAAHLREFAFQLSREIVVEAITVRGIGSSGDASRRETPFTELDHVKRNGVQLRTASRQKVFTDGSWINAPIHRLTHDLHGGIAEGPALVIDDTQTIFVESKYRAYFLSNYVVLEKEDFDLEANILSLDHVDPIHLSVFSHRFMSIAEQMGNTLQRTSISTSIRERLDFSCAIFSPKGDLVANAPHIPIHLGSMQFAIKYQHRLWHGKLEPGDVLLTNHPEAGGTHLPDLTVVTPVFTNDGQLAFYVASRGHHTDIGGKGITSMMPDSRELWEEGLNVKSMKIVSGGEFLENDVRSAFERAGSFPGCSPTRRIQDNISDLKAMISSNQRGIVLLRKLCDEFTLPVVHTYMAGIQANAEAAVRAFLIQVAREHPDGLKAVDWFDDGTPVAVTITIDDKTGDAVYDFAGTGPQVWGNYNCPVSITHSAVIYTLRCLIDLDIPLNEGCLKPVDIKIPKGSILRPGPNAAICGSTPASQRIIDVILRAYGRVAAFQGCANSFGWGMGGRNPDGSIAPGWNYGESLGGGTGAGPTWHGEHVAQCHSTNTKNTDPEVIEKRTPVVVRRYAINHGTGGRGRFNGGNGCVREIEARTTLKFSILSDRRVYRPYGLNGGEPGSVGRNFAFKWNEDHTALDKINVGGKAALILNAGEIMQINTPGGGGWGT</sequence>
<dbReference type="GO" id="GO:0005829">
    <property type="term" value="C:cytosol"/>
    <property type="evidence" value="ECO:0007669"/>
    <property type="project" value="TreeGrafter"/>
</dbReference>
<gene>
    <name evidence="6" type="ORF">BFW01_g10235</name>
</gene>
<feature type="domain" description="Acetophenone carboxylase-like C-terminal" evidence="5">
    <location>
        <begin position="543"/>
        <end position="705"/>
    </location>
</feature>
<dbReference type="PANTHER" id="PTHR11365:SF2">
    <property type="entry name" value="5-OXOPROLINASE"/>
    <property type="match status" value="1"/>
</dbReference>
<proteinExistence type="inferred from homology"/>
<dbReference type="InterPro" id="IPR045079">
    <property type="entry name" value="Oxoprolinase-like"/>
</dbReference>